<evidence type="ECO:0000313" key="3">
    <source>
        <dbReference type="Proteomes" id="UP001066276"/>
    </source>
</evidence>
<dbReference type="AlphaFoldDB" id="A0AAV7LLD3"/>
<name>A0AAV7LLD3_PLEWA</name>
<sequence length="202" mass="21813">MGAPLQVREGLVGGPGVSYGLSWLRASLELGRSRRAAARLPFWVKAGRVSTDTDRLFNGDIEAAGLMRVVSSSRTHPLSSSLAPQKKVRDSGCEEREESQLIKEQRKVDPMRRHTPLVRGAERSGWGTHIARIGLKDNAPGGAAPPDEVEPHEEGCGLMPLPLDHNASICRWGLDGVTLPGGPSDDPAAVKKTLTPEQVRLY</sequence>
<evidence type="ECO:0000313" key="2">
    <source>
        <dbReference type="EMBL" id="KAJ1091315.1"/>
    </source>
</evidence>
<dbReference type="Proteomes" id="UP001066276">
    <property type="component" value="Chromosome 11"/>
</dbReference>
<gene>
    <name evidence="2" type="ORF">NDU88_004442</name>
</gene>
<reference evidence="2" key="1">
    <citation type="journal article" date="2022" name="bioRxiv">
        <title>Sequencing and chromosome-scale assembly of the giantPleurodeles waltlgenome.</title>
        <authorList>
            <person name="Brown T."/>
            <person name="Elewa A."/>
            <person name="Iarovenko S."/>
            <person name="Subramanian E."/>
            <person name="Araus A.J."/>
            <person name="Petzold A."/>
            <person name="Susuki M."/>
            <person name="Suzuki K.-i.T."/>
            <person name="Hayashi T."/>
            <person name="Toyoda A."/>
            <person name="Oliveira C."/>
            <person name="Osipova E."/>
            <person name="Leigh N.D."/>
            <person name="Simon A."/>
            <person name="Yun M.H."/>
        </authorList>
    </citation>
    <scope>NUCLEOTIDE SEQUENCE</scope>
    <source>
        <strain evidence="2">20211129_DDA</strain>
        <tissue evidence="2">Liver</tissue>
    </source>
</reference>
<organism evidence="2 3">
    <name type="scientific">Pleurodeles waltl</name>
    <name type="common">Iberian ribbed newt</name>
    <dbReference type="NCBI Taxonomy" id="8319"/>
    <lineage>
        <taxon>Eukaryota</taxon>
        <taxon>Metazoa</taxon>
        <taxon>Chordata</taxon>
        <taxon>Craniata</taxon>
        <taxon>Vertebrata</taxon>
        <taxon>Euteleostomi</taxon>
        <taxon>Amphibia</taxon>
        <taxon>Batrachia</taxon>
        <taxon>Caudata</taxon>
        <taxon>Salamandroidea</taxon>
        <taxon>Salamandridae</taxon>
        <taxon>Pleurodelinae</taxon>
        <taxon>Pleurodeles</taxon>
    </lineage>
</organism>
<accession>A0AAV7LLD3</accession>
<dbReference type="EMBL" id="JANPWB010000015">
    <property type="protein sequence ID" value="KAJ1091315.1"/>
    <property type="molecule type" value="Genomic_DNA"/>
</dbReference>
<feature type="region of interest" description="Disordered" evidence="1">
    <location>
        <begin position="179"/>
        <end position="202"/>
    </location>
</feature>
<comment type="caution">
    <text evidence="2">The sequence shown here is derived from an EMBL/GenBank/DDBJ whole genome shotgun (WGS) entry which is preliminary data.</text>
</comment>
<proteinExistence type="predicted"/>
<evidence type="ECO:0000256" key="1">
    <source>
        <dbReference type="SAM" id="MobiDB-lite"/>
    </source>
</evidence>
<feature type="region of interest" description="Disordered" evidence="1">
    <location>
        <begin position="76"/>
        <end position="99"/>
    </location>
</feature>
<protein>
    <submittedName>
        <fullName evidence="2">Uncharacterized protein</fullName>
    </submittedName>
</protein>
<feature type="compositionally biased region" description="Basic and acidic residues" evidence="1">
    <location>
        <begin position="87"/>
        <end position="99"/>
    </location>
</feature>
<keyword evidence="3" id="KW-1185">Reference proteome</keyword>